<dbReference type="InterPro" id="IPR055386">
    <property type="entry name" value="FANCA_helical"/>
</dbReference>
<sequence>RPESSQAEKAPECKGTFVASALRAQAFHLGLPVGVVTARAAVSRIQQICQISVDRAKGAVLNPDQREGLTCLLSTLKKLLEENCFCRSLFSKEFWEQQVTRGVFSEMYTVADTGLLFFVRLLAFDVPRYRTRLMPESIERFYIHTLTKVLTYKPQLRVSDAIRFQGNWSFVKTSPLLTDLHRKLFVVLDAARLTAHIKLVLESQEVNWHHVLTCVSCLVICQAEAQRLLKDLLSHLLTQAFTHYELECLITSFLIARQAALEGPMAFMSYTEWFKTTYGSASSCHNSSKKSLVFLLKLLSDLVPFESPQYLKVHILHPPFVQTKNRPLLMEYISLAKTRLADMKVSIEDMGLYEDLSAEPDKKQSQAQQDVEKAVQIFQTTGKIPASVMEASIFRRPYFASRFLPALLAPRVVCIFLQIYFMGVEQKIPANLYGAYAEACEQERIQSLEGRKVMDVSLHEEPLLRLKSALWDLRPLVTDSSRYSDVSSQLAVISDRLSDVMRNGSAEEAPALSIQSPGALLQSHDQAAADLLLTCFCHCVMAASRTNPPDRQGPWPSLYVKMLCGHRSAVAAVLGRLLQLFCDQAPFLKDAHIVGLAVFAIHLHECQTALPIAYTSEHPLEKFWETFMNPKCSNTMLVCLRFCISAVCYALCRFPSLFQDAASGSIPPLVLRKLQHLVPRLIQEARGEGLREEEVDTPLVWRALSLPNAAWKESAITLWHQSHFQEVLRRDSSQVKNEAGCDYQRWAMNQVYLPGSSSSGGCDGDVRRACSVIVNAVMDFSNSVLSCFFLIALVQEAACDLLMVGHQRPGRVSPAHVFFQIFHERLASSDSNLELSAGLRRQGELEMCCRILLGLPPLLLITAHPDRGRDTLQPDDFYRFVNEELKNCGPRGCALPYNIIAHFFKAVLTSCSQCVDPVAAVNTLLLVSRSTCPVVLSSAALWWPQICPALRCQWDRVVGGALPEELVVLQEIQAAVDSCLSHGLPLCVTGPPWLQAAFLHFTVQRKISAQKTIPECLANTSATSTPDGAESKTMQETCLRIIHCLDERGDGWVCVFQPTEQNEEPVTSLRRVASEEFIKLLPFDSVCISPKPGLVEGQVRETLI</sequence>
<dbReference type="Pfam" id="PF24781">
    <property type="entry name" value="FANCA_helical"/>
    <property type="match status" value="1"/>
</dbReference>
<protein>
    <submittedName>
        <fullName evidence="5">FA complementation group A</fullName>
    </submittedName>
</protein>
<dbReference type="PANTHER" id="PTHR12047:SF2">
    <property type="entry name" value="FANCONI ANEMIA GROUP A PROTEIN"/>
    <property type="match status" value="1"/>
</dbReference>
<dbReference type="Ensembl" id="ENSLLET00000047406.1">
    <property type="protein sequence ID" value="ENSLLEP00000045585.1"/>
    <property type="gene ID" value="ENSLLEG00000028849.1"/>
</dbReference>
<feature type="domain" description="Fanconi anaemia group A protein helical" evidence="3">
    <location>
        <begin position="364"/>
        <end position="440"/>
    </location>
</feature>
<dbReference type="AlphaFoldDB" id="A0A8C5R0W5"/>
<dbReference type="OrthoDB" id="2287188at2759"/>
<evidence type="ECO:0000259" key="3">
    <source>
        <dbReference type="Pfam" id="PF24781"/>
    </source>
</evidence>
<dbReference type="InterPro" id="IPR031729">
    <property type="entry name" value="Fanconi_A_N"/>
</dbReference>
<reference evidence="5" key="1">
    <citation type="submission" date="2025-08" db="UniProtKB">
        <authorList>
            <consortium name="Ensembl"/>
        </authorList>
    </citation>
    <scope>IDENTIFICATION</scope>
</reference>
<dbReference type="GO" id="GO:0036297">
    <property type="term" value="P:interstrand cross-link repair"/>
    <property type="evidence" value="ECO:0007669"/>
    <property type="project" value="InterPro"/>
</dbReference>
<gene>
    <name evidence="5" type="primary">FANCA</name>
</gene>
<name>A0A8C5R0W5_9ANUR</name>
<evidence type="ECO:0000313" key="6">
    <source>
        <dbReference type="Proteomes" id="UP000694569"/>
    </source>
</evidence>
<dbReference type="InterPro" id="IPR055387">
    <property type="entry name" value="FANCA_arcN"/>
</dbReference>
<accession>A0A8C5R0W5</accession>
<dbReference type="Pfam" id="PF24783">
    <property type="entry name" value="FANCA_arcN"/>
    <property type="match status" value="1"/>
</dbReference>
<dbReference type="GO" id="GO:0043240">
    <property type="term" value="C:Fanconi anaemia nuclear complex"/>
    <property type="evidence" value="ECO:0007669"/>
    <property type="project" value="InterPro"/>
</dbReference>
<dbReference type="PANTHER" id="PTHR12047">
    <property type="entry name" value="FANCONI ANEMIA GROUP A PROTEIN"/>
    <property type="match status" value="1"/>
</dbReference>
<dbReference type="Proteomes" id="UP000694569">
    <property type="component" value="Unplaced"/>
</dbReference>
<dbReference type="InterPro" id="IPR055277">
    <property type="entry name" value="Fanconi_A_C"/>
</dbReference>
<feature type="domain" description="Fanconi anaemia group A protein arcN subdomain" evidence="4">
    <location>
        <begin position="461"/>
        <end position="686"/>
    </location>
</feature>
<evidence type="ECO:0000259" key="4">
    <source>
        <dbReference type="Pfam" id="PF24783"/>
    </source>
</evidence>
<dbReference type="Pfam" id="PF15865">
    <property type="entry name" value="Fanconi_A_N"/>
    <property type="match status" value="1"/>
</dbReference>
<organism evidence="5 6">
    <name type="scientific">Leptobrachium leishanense</name>
    <name type="common">Leishan spiny toad</name>
    <dbReference type="NCBI Taxonomy" id="445787"/>
    <lineage>
        <taxon>Eukaryota</taxon>
        <taxon>Metazoa</taxon>
        <taxon>Chordata</taxon>
        <taxon>Craniata</taxon>
        <taxon>Vertebrata</taxon>
        <taxon>Euteleostomi</taxon>
        <taxon>Amphibia</taxon>
        <taxon>Batrachia</taxon>
        <taxon>Anura</taxon>
        <taxon>Pelobatoidea</taxon>
        <taxon>Megophryidae</taxon>
        <taxon>Leptobrachium</taxon>
    </lineage>
</organism>
<dbReference type="InterPro" id="IPR003516">
    <property type="entry name" value="FANCA"/>
</dbReference>
<evidence type="ECO:0000313" key="5">
    <source>
        <dbReference type="Ensembl" id="ENSLLEP00000045585.1"/>
    </source>
</evidence>
<reference evidence="5" key="2">
    <citation type="submission" date="2025-09" db="UniProtKB">
        <authorList>
            <consortium name="Ensembl"/>
        </authorList>
    </citation>
    <scope>IDENTIFICATION</scope>
</reference>
<feature type="domain" description="Fanconi anaemia group A protein C-terminal" evidence="1">
    <location>
        <begin position="1021"/>
        <end position="1084"/>
    </location>
</feature>
<proteinExistence type="predicted"/>
<evidence type="ECO:0000259" key="2">
    <source>
        <dbReference type="Pfam" id="PF15865"/>
    </source>
</evidence>
<feature type="domain" description="Fanconi anaemia group A protein N-terminal" evidence="2">
    <location>
        <begin position="123"/>
        <end position="346"/>
    </location>
</feature>
<evidence type="ECO:0000259" key="1">
    <source>
        <dbReference type="Pfam" id="PF03511"/>
    </source>
</evidence>
<dbReference type="GeneTree" id="ENSGT00390000007852"/>
<keyword evidence="6" id="KW-1185">Reference proteome</keyword>
<dbReference type="Pfam" id="PF03511">
    <property type="entry name" value="FANCA_CTD"/>
    <property type="match status" value="1"/>
</dbReference>